<dbReference type="Pfam" id="PF13560">
    <property type="entry name" value="HTH_31"/>
    <property type="match status" value="1"/>
</dbReference>
<keyword evidence="2" id="KW-0238">DNA-binding</keyword>
<dbReference type="InterPro" id="IPR010982">
    <property type="entry name" value="Lambda_DNA-bd_dom_sf"/>
</dbReference>
<dbReference type="PANTHER" id="PTHR35010">
    <property type="entry name" value="BLL4672 PROTEIN-RELATED"/>
    <property type="match status" value="1"/>
</dbReference>
<dbReference type="Gene3D" id="1.10.260.40">
    <property type="entry name" value="lambda repressor-like DNA-binding domains"/>
    <property type="match status" value="1"/>
</dbReference>
<dbReference type="RefSeq" id="WP_204024566.1">
    <property type="nucleotide sequence ID" value="NZ_BOOW01000013.1"/>
</dbReference>
<evidence type="ECO:0000259" key="1">
    <source>
        <dbReference type="SMART" id="SM00530"/>
    </source>
</evidence>
<dbReference type="InterPro" id="IPR001387">
    <property type="entry name" value="Cro/C1-type_HTH"/>
</dbReference>
<evidence type="ECO:0000313" key="2">
    <source>
        <dbReference type="EMBL" id="GII92071.1"/>
    </source>
</evidence>
<dbReference type="CDD" id="cd00093">
    <property type="entry name" value="HTH_XRE"/>
    <property type="match status" value="1"/>
</dbReference>
<dbReference type="SMART" id="SM00530">
    <property type="entry name" value="HTH_XRE"/>
    <property type="match status" value="1"/>
</dbReference>
<dbReference type="Gene3D" id="3.30.450.180">
    <property type="match status" value="1"/>
</dbReference>
<reference evidence="2" key="1">
    <citation type="submission" date="2021-01" db="EMBL/GenBank/DDBJ databases">
        <title>Whole genome shotgun sequence of Sinosporangium siamense NBRC 109515.</title>
        <authorList>
            <person name="Komaki H."/>
            <person name="Tamura T."/>
        </authorList>
    </citation>
    <scope>NUCLEOTIDE SEQUENCE</scope>
    <source>
        <strain evidence="2">NBRC 109515</strain>
    </source>
</reference>
<feature type="domain" description="HTH cro/C1-type" evidence="1">
    <location>
        <begin position="12"/>
        <end position="83"/>
    </location>
</feature>
<dbReference type="EMBL" id="BOOW01000013">
    <property type="protein sequence ID" value="GII92071.1"/>
    <property type="molecule type" value="Genomic_DNA"/>
</dbReference>
<dbReference type="Proteomes" id="UP000606172">
    <property type="component" value="Unassembled WGS sequence"/>
</dbReference>
<comment type="caution">
    <text evidence="2">The sequence shown here is derived from an EMBL/GenBank/DDBJ whole genome shotgun (WGS) entry which is preliminary data.</text>
</comment>
<dbReference type="GO" id="GO:0003677">
    <property type="term" value="F:DNA binding"/>
    <property type="evidence" value="ECO:0007669"/>
    <property type="project" value="UniProtKB-KW"/>
</dbReference>
<name>A0A919V6J5_9ACTN</name>
<keyword evidence="3" id="KW-1185">Reference proteome</keyword>
<gene>
    <name evidence="2" type="ORF">Ssi02_23020</name>
</gene>
<dbReference type="AlphaFoldDB" id="A0A919V6J5"/>
<accession>A0A919V6J5</accession>
<proteinExistence type="predicted"/>
<dbReference type="SUPFAM" id="SSF47413">
    <property type="entry name" value="lambda repressor-like DNA-binding domains"/>
    <property type="match status" value="1"/>
</dbReference>
<sequence>MNSSLRRELGAHLRAAREQVAPAEVGLVGGERRRTPGLRREEVAALAGVSVAWYTWLEQGRATTTRQVIDALCRVLRMDSAAHRHTLALAGFLPLAPLNGTRAERIGQETRLLVDSWTTTPAAIVNERFDIAGGNAAHSRLWGDPALIPEEHRNVLLWLATPADDRPAVAEPEPLLRGLYEQFRANTAHVPDDPRTAEIVHLLTTQRPDVSHWWRCRAVQDFTPVTVEVTIPSRASSRLRLSFSLLRPVAEQGIYILSQAPGDDHSREALAGILSTA</sequence>
<organism evidence="2 3">
    <name type="scientific">Sinosporangium siamense</name>
    <dbReference type="NCBI Taxonomy" id="1367973"/>
    <lineage>
        <taxon>Bacteria</taxon>
        <taxon>Bacillati</taxon>
        <taxon>Actinomycetota</taxon>
        <taxon>Actinomycetes</taxon>
        <taxon>Streptosporangiales</taxon>
        <taxon>Streptosporangiaceae</taxon>
        <taxon>Sinosporangium</taxon>
    </lineage>
</organism>
<dbReference type="InterPro" id="IPR041413">
    <property type="entry name" value="MLTR_LBD"/>
</dbReference>
<evidence type="ECO:0000313" key="3">
    <source>
        <dbReference type="Proteomes" id="UP000606172"/>
    </source>
</evidence>
<dbReference type="Pfam" id="PF17765">
    <property type="entry name" value="MLTR_LBD"/>
    <property type="match status" value="1"/>
</dbReference>
<protein>
    <submittedName>
        <fullName evidence="2">DNA-binding protein</fullName>
    </submittedName>
</protein>